<dbReference type="Proteomes" id="UP000006100">
    <property type="component" value="Chromosome"/>
</dbReference>
<reference evidence="2 3" key="1">
    <citation type="journal article" date="2012" name="J. Bacteriol.">
        <title>Draft Genome Sequence of an Ammonia-Oxidizing Archaeon, "Candidatus Nitrosopumilus sediminis" AR2, from Svalbard in the Arctic Circle.</title>
        <authorList>
            <person name="Park S.J."/>
            <person name="Kim J.G."/>
            <person name="Jung M.Y."/>
            <person name="Kim S.J."/>
            <person name="Cha I.T."/>
            <person name="Ghai R."/>
            <person name="Martin-Cuadrado A.B."/>
            <person name="Rodriguez-Valera F."/>
            <person name="Rhee S.K."/>
        </authorList>
    </citation>
    <scope>NUCLEOTIDE SEQUENCE [LARGE SCALE GENOMIC DNA]</scope>
    <source>
        <strain evidence="2 3">AR2</strain>
    </source>
</reference>
<dbReference type="EMBL" id="CP003843">
    <property type="protein sequence ID" value="AFS81883.1"/>
    <property type="molecule type" value="Genomic_DNA"/>
</dbReference>
<gene>
    <name evidence="2" type="ORF">NSED_00355</name>
</gene>
<dbReference type="KEGG" id="nir:NSED_00355"/>
<keyword evidence="1" id="KW-1133">Transmembrane helix</keyword>
<evidence type="ECO:0000313" key="3">
    <source>
        <dbReference type="Proteomes" id="UP000006100"/>
    </source>
</evidence>
<sequence>MKIGLIIVIIGMVWTALIFDETEKKYDSVILKESSSFEAKSEFSGIDIGYFKLYMPEFSGEEVFVQILDTKDNVIQEQMVQTKMSVGYFDFNEDGEYTMKITNIAKNPINLQIEFGNTNSQKMFPSGMMILVGAVVIIMISYLKIKNYNIEQPEENIS</sequence>
<proteinExistence type="predicted"/>
<dbReference type="eggNOG" id="arCOG10518">
    <property type="taxonomic scope" value="Archaea"/>
</dbReference>
<evidence type="ECO:0000256" key="1">
    <source>
        <dbReference type="SAM" id="Phobius"/>
    </source>
</evidence>
<keyword evidence="3" id="KW-1185">Reference proteome</keyword>
<feature type="transmembrane region" description="Helical" evidence="1">
    <location>
        <begin position="123"/>
        <end position="143"/>
    </location>
</feature>
<evidence type="ECO:0000313" key="2">
    <source>
        <dbReference type="EMBL" id="AFS81883.1"/>
    </source>
</evidence>
<name>K0B701_9ARCH</name>
<keyword evidence="1" id="KW-0472">Membrane</keyword>
<dbReference type="HOGENOM" id="CLU_1623390_0_0_2"/>
<protein>
    <submittedName>
        <fullName evidence="2">Uncharacterized protein</fullName>
    </submittedName>
</protein>
<organism evidence="2 3">
    <name type="scientific">Candidatus Nitrosopumilus sediminis</name>
    <dbReference type="NCBI Taxonomy" id="1229909"/>
    <lineage>
        <taxon>Archaea</taxon>
        <taxon>Nitrososphaerota</taxon>
        <taxon>Nitrososphaeria</taxon>
        <taxon>Nitrosopumilales</taxon>
        <taxon>Nitrosopumilaceae</taxon>
        <taxon>Nitrosopumilus</taxon>
    </lineage>
</organism>
<dbReference type="AlphaFoldDB" id="K0B701"/>
<accession>K0B701</accession>
<dbReference type="PATRIC" id="fig|1229909.8.peg.72"/>
<keyword evidence="1" id="KW-0812">Transmembrane</keyword>